<dbReference type="GO" id="GO:0016616">
    <property type="term" value="F:oxidoreductase activity, acting on the CH-OH group of donors, NAD or NADP as acceptor"/>
    <property type="evidence" value="ECO:0007669"/>
    <property type="project" value="InterPro"/>
</dbReference>
<dbReference type="InterPro" id="IPR029753">
    <property type="entry name" value="D-isomer_DH_CS"/>
</dbReference>
<dbReference type="Pfam" id="PF00389">
    <property type="entry name" value="2-Hacid_dh"/>
    <property type="match status" value="1"/>
</dbReference>
<dbReference type="SUPFAM" id="SSF52283">
    <property type="entry name" value="Formate/glycerate dehydrogenase catalytic domain-like"/>
    <property type="match status" value="1"/>
</dbReference>
<keyword evidence="3 5" id="KW-0560">Oxidoreductase</keyword>
<dbReference type="EMBL" id="MWUE01000013">
    <property type="protein sequence ID" value="OQP34303.1"/>
    <property type="molecule type" value="Genomic_DNA"/>
</dbReference>
<protein>
    <submittedName>
        <fullName evidence="8">Hydroxyacid dehydrogenase</fullName>
    </submittedName>
</protein>
<evidence type="ECO:0000256" key="5">
    <source>
        <dbReference type="RuleBase" id="RU003719"/>
    </source>
</evidence>
<evidence type="ECO:0000313" key="9">
    <source>
        <dbReference type="Proteomes" id="UP000192769"/>
    </source>
</evidence>
<dbReference type="InterPro" id="IPR006140">
    <property type="entry name" value="D-isomer_DH_NAD-bd"/>
</dbReference>
<dbReference type="Gene3D" id="3.40.50.720">
    <property type="entry name" value="NAD(P)-binding Rossmann-like Domain"/>
    <property type="match status" value="2"/>
</dbReference>
<dbReference type="FunFam" id="3.40.50.720:FF:000203">
    <property type="entry name" value="D-3-phosphoglycerate dehydrogenase (SerA)"/>
    <property type="match status" value="1"/>
</dbReference>
<organism evidence="8 9">
    <name type="scientific">Pantoea latae</name>
    <dbReference type="NCBI Taxonomy" id="1964541"/>
    <lineage>
        <taxon>Bacteria</taxon>
        <taxon>Pseudomonadati</taxon>
        <taxon>Pseudomonadota</taxon>
        <taxon>Gammaproteobacteria</taxon>
        <taxon>Enterobacterales</taxon>
        <taxon>Erwiniaceae</taxon>
        <taxon>Pantoea</taxon>
    </lineage>
</organism>
<sequence length="317" mass="34313">MKVICTSPSFAKYDAAPIEILNQHGFELVTLPADASPEALAPHLPETVAMIVAFTEVNEALLAQAPQLKIVCKHGVGVDNIDLDATRARGIYVTNVPDANKHAVADFAFALILNAARQVTQAATETRAGSWPRIFATDVYGKTLGIIGLGNIGKQVALRAKGFNMRVIAFDFYPDEAFAAEHGITFVSLDRLTEESDFITLHTPLTDQTRNLFDGARLRRMKKSAFLINVSRGGVVNEEDLFQALQDNVIAGAAADVFVQEPLTTHPLFSLSNFIPTSHIAGYTDGAISAIGERCVSQILQCVQQHERPVNVMNGLA</sequence>
<dbReference type="InterPro" id="IPR029752">
    <property type="entry name" value="D-isomer_DH_CS1"/>
</dbReference>
<keyword evidence="4" id="KW-0520">NAD</keyword>
<gene>
    <name evidence="8" type="ORF">B2J69_09180</name>
</gene>
<dbReference type="RefSeq" id="WP_081138517.1">
    <property type="nucleotide sequence ID" value="NZ_MWUE01000013.1"/>
</dbReference>
<dbReference type="AlphaFoldDB" id="A0A1V9DKB8"/>
<evidence type="ECO:0000313" key="8">
    <source>
        <dbReference type="EMBL" id="OQP34303.1"/>
    </source>
</evidence>
<dbReference type="PROSITE" id="PS00671">
    <property type="entry name" value="D_2_HYDROXYACID_DH_3"/>
    <property type="match status" value="1"/>
</dbReference>
<feature type="domain" description="D-isomer specific 2-hydroxyacid dehydrogenase catalytic" evidence="6">
    <location>
        <begin position="15"/>
        <end position="313"/>
    </location>
</feature>
<dbReference type="InterPro" id="IPR036291">
    <property type="entry name" value="NAD(P)-bd_dom_sf"/>
</dbReference>
<keyword evidence="2" id="KW-0028">Amino-acid biosynthesis</keyword>
<evidence type="ECO:0000256" key="4">
    <source>
        <dbReference type="ARBA" id="ARBA00023027"/>
    </source>
</evidence>
<dbReference type="Pfam" id="PF02826">
    <property type="entry name" value="2-Hacid_dh_C"/>
    <property type="match status" value="1"/>
</dbReference>
<evidence type="ECO:0000256" key="2">
    <source>
        <dbReference type="ARBA" id="ARBA00022605"/>
    </source>
</evidence>
<name>A0A1V9DKB8_9GAMM</name>
<dbReference type="OrthoDB" id="9805416at2"/>
<evidence type="ECO:0000256" key="1">
    <source>
        <dbReference type="ARBA" id="ARBA00005854"/>
    </source>
</evidence>
<dbReference type="PANTHER" id="PTHR42789:SF1">
    <property type="entry name" value="D-ISOMER SPECIFIC 2-HYDROXYACID DEHYDROGENASE FAMILY PROTEIN (AFU_ORTHOLOGUE AFUA_6G10090)"/>
    <property type="match status" value="1"/>
</dbReference>
<dbReference type="InterPro" id="IPR050857">
    <property type="entry name" value="D-2-hydroxyacid_DH"/>
</dbReference>
<comment type="caution">
    <text evidence="8">The sequence shown here is derived from an EMBL/GenBank/DDBJ whole genome shotgun (WGS) entry which is preliminary data.</text>
</comment>
<feature type="domain" description="D-isomer specific 2-hydroxyacid dehydrogenase NAD-binding" evidence="7">
    <location>
        <begin position="109"/>
        <end position="281"/>
    </location>
</feature>
<proteinExistence type="inferred from homology"/>
<dbReference type="PANTHER" id="PTHR42789">
    <property type="entry name" value="D-ISOMER SPECIFIC 2-HYDROXYACID DEHYDROGENASE FAMILY PROTEIN (AFU_ORTHOLOGUE AFUA_6G10090)"/>
    <property type="match status" value="1"/>
</dbReference>
<evidence type="ECO:0000259" key="7">
    <source>
        <dbReference type="Pfam" id="PF02826"/>
    </source>
</evidence>
<dbReference type="GO" id="GO:0051287">
    <property type="term" value="F:NAD binding"/>
    <property type="evidence" value="ECO:0007669"/>
    <property type="project" value="InterPro"/>
</dbReference>
<dbReference type="PROSITE" id="PS00065">
    <property type="entry name" value="D_2_HYDROXYACID_DH_1"/>
    <property type="match status" value="1"/>
</dbReference>
<dbReference type="Proteomes" id="UP000192769">
    <property type="component" value="Unassembled WGS sequence"/>
</dbReference>
<dbReference type="GO" id="GO:0008652">
    <property type="term" value="P:amino acid biosynthetic process"/>
    <property type="evidence" value="ECO:0007669"/>
    <property type="project" value="UniProtKB-KW"/>
</dbReference>
<keyword evidence="9" id="KW-1185">Reference proteome</keyword>
<evidence type="ECO:0000256" key="3">
    <source>
        <dbReference type="ARBA" id="ARBA00023002"/>
    </source>
</evidence>
<evidence type="ECO:0000259" key="6">
    <source>
        <dbReference type="Pfam" id="PF00389"/>
    </source>
</evidence>
<dbReference type="InterPro" id="IPR006139">
    <property type="entry name" value="D-isomer_2_OHA_DH_cat_dom"/>
</dbReference>
<reference evidence="8 9" key="1">
    <citation type="submission" date="2017-02" db="EMBL/GenBank/DDBJ databases">
        <title>Whole genome shotgun sequence of Pantoea agglomerans strain AS1 isolated from a cycad, Zamia floridana in Central Florida, USA.</title>
        <authorList>
            <person name="Lata P."/>
            <person name="Govindarajan S."/>
            <person name="Qi F."/>
            <person name="Li J.-L."/>
            <person name="Maurya S.K."/>
            <person name="Sahoo M.K."/>
        </authorList>
    </citation>
    <scope>NUCLEOTIDE SEQUENCE [LARGE SCALE GENOMIC DNA]</scope>
    <source>
        <strain evidence="8 9">AS1</strain>
    </source>
</reference>
<dbReference type="CDD" id="cd12172">
    <property type="entry name" value="PGDH_like_2"/>
    <property type="match status" value="1"/>
</dbReference>
<comment type="similarity">
    <text evidence="1 5">Belongs to the D-isomer specific 2-hydroxyacid dehydrogenase family.</text>
</comment>
<accession>A0A1V9DKB8</accession>
<dbReference type="SUPFAM" id="SSF51735">
    <property type="entry name" value="NAD(P)-binding Rossmann-fold domains"/>
    <property type="match status" value="1"/>
</dbReference>